<sequence>MERYDIAIIGTGPAGLSAALTAKIRNKKILLLGSGGISLKIRKAHTVQNYLGLPSVGGAEMEKAFRAHLADMDIAVTEARVSAVYPMDSHFGIQTSGEFYEAESVVLATGVTVAKPYPGETELLGRGVSYCATCDGPLYKKKRVAVIASSAQEETEADFLAGLAAKVYYFPLYADEVHVSAAVEVVREKPEAVIGTDTVRQLKTPNAAYDVDGVFILRESIAPSQLMPGLTVTDNHVAVNRLMETNVPGCFACGDIVGKPYQYIKAAGEGNVAALSAAAYLDRKNR</sequence>
<dbReference type="InterPro" id="IPR050097">
    <property type="entry name" value="Ferredoxin-NADP_redctase_2"/>
</dbReference>
<dbReference type="EMBL" id="CP002696">
    <property type="protein sequence ID" value="AEE16664.1"/>
    <property type="molecule type" value="Genomic_DNA"/>
</dbReference>
<proteinExistence type="predicted"/>
<evidence type="ECO:0000313" key="4">
    <source>
        <dbReference type="EMBL" id="AEE16664.1"/>
    </source>
</evidence>
<keyword evidence="1" id="KW-0285">Flavoprotein</keyword>
<dbReference type="HOGENOM" id="CLU_031864_5_3_12"/>
<dbReference type="Pfam" id="PF07992">
    <property type="entry name" value="Pyr_redox_2"/>
    <property type="match status" value="1"/>
</dbReference>
<keyword evidence="2 4" id="KW-0560">Oxidoreductase</keyword>
<evidence type="ECO:0000256" key="2">
    <source>
        <dbReference type="ARBA" id="ARBA00023002"/>
    </source>
</evidence>
<dbReference type="eggNOG" id="COG0492">
    <property type="taxonomic scope" value="Bacteria"/>
</dbReference>
<dbReference type="Proteomes" id="UP000006546">
    <property type="component" value="Chromosome"/>
</dbReference>
<dbReference type="PRINTS" id="PR00368">
    <property type="entry name" value="FADPNR"/>
</dbReference>
<evidence type="ECO:0000256" key="1">
    <source>
        <dbReference type="ARBA" id="ARBA00022630"/>
    </source>
</evidence>
<dbReference type="PANTHER" id="PTHR48105">
    <property type="entry name" value="THIOREDOXIN REDUCTASE 1-RELATED-RELATED"/>
    <property type="match status" value="1"/>
</dbReference>
<gene>
    <name evidence="4" type="ordered locus">Trebr_1236</name>
</gene>
<evidence type="ECO:0000313" key="5">
    <source>
        <dbReference type="Proteomes" id="UP000006546"/>
    </source>
</evidence>
<dbReference type="EC" id="1.8.1.9" evidence="4"/>
<dbReference type="STRING" id="906968.Trebr_1236"/>
<dbReference type="GO" id="GO:0004791">
    <property type="term" value="F:thioredoxin-disulfide reductase (NADPH) activity"/>
    <property type="evidence" value="ECO:0007669"/>
    <property type="project" value="UniProtKB-EC"/>
</dbReference>
<dbReference type="KEGG" id="tbe:Trebr_1236"/>
<keyword evidence="5" id="KW-1185">Reference proteome</keyword>
<reference evidence="5" key="1">
    <citation type="submission" date="2011-04" db="EMBL/GenBank/DDBJ databases">
        <title>The complete genome of Treponema brennaborense DSM 12168.</title>
        <authorList>
            <person name="Lucas S."/>
            <person name="Han J."/>
            <person name="Lapidus A."/>
            <person name="Bruce D."/>
            <person name="Goodwin L."/>
            <person name="Pitluck S."/>
            <person name="Peters L."/>
            <person name="Kyrpides N."/>
            <person name="Mavromatis K."/>
            <person name="Ivanova N."/>
            <person name="Mikhailova N."/>
            <person name="Pagani I."/>
            <person name="Teshima H."/>
            <person name="Detter J.C."/>
            <person name="Tapia R."/>
            <person name="Han C."/>
            <person name="Land M."/>
            <person name="Hauser L."/>
            <person name="Markowitz V."/>
            <person name="Cheng J.-F."/>
            <person name="Hugenholtz P."/>
            <person name="Woyke T."/>
            <person name="Wu D."/>
            <person name="Gronow S."/>
            <person name="Wellnitz S."/>
            <person name="Brambilla E."/>
            <person name="Klenk H.-P."/>
            <person name="Eisen J.A."/>
        </authorList>
    </citation>
    <scope>NUCLEOTIDE SEQUENCE [LARGE SCALE GENOMIC DNA]</scope>
    <source>
        <strain evidence="5">DSM 12168 / CIP 105900 / DD5/3</strain>
    </source>
</reference>
<dbReference type="InterPro" id="IPR023753">
    <property type="entry name" value="FAD/NAD-binding_dom"/>
</dbReference>
<dbReference type="PRINTS" id="PR00469">
    <property type="entry name" value="PNDRDTASEII"/>
</dbReference>
<accession>F4LLK0</accession>
<dbReference type="AlphaFoldDB" id="F4LLK0"/>
<dbReference type="SUPFAM" id="SSF51905">
    <property type="entry name" value="FAD/NAD(P)-binding domain"/>
    <property type="match status" value="1"/>
</dbReference>
<name>F4LLK0_TREBD</name>
<feature type="domain" description="FAD/NAD(P)-binding" evidence="3">
    <location>
        <begin position="4"/>
        <end position="270"/>
    </location>
</feature>
<organism evidence="4 5">
    <name type="scientific">Treponema brennaborense (strain DSM 12168 / CIP 105900 / DD5/3)</name>
    <dbReference type="NCBI Taxonomy" id="906968"/>
    <lineage>
        <taxon>Bacteria</taxon>
        <taxon>Pseudomonadati</taxon>
        <taxon>Spirochaetota</taxon>
        <taxon>Spirochaetia</taxon>
        <taxon>Spirochaetales</taxon>
        <taxon>Treponemataceae</taxon>
        <taxon>Treponema</taxon>
    </lineage>
</organism>
<dbReference type="RefSeq" id="WP_013758371.1">
    <property type="nucleotide sequence ID" value="NC_015500.1"/>
</dbReference>
<dbReference type="InterPro" id="IPR036188">
    <property type="entry name" value="FAD/NAD-bd_sf"/>
</dbReference>
<dbReference type="Gene3D" id="3.50.50.60">
    <property type="entry name" value="FAD/NAD(P)-binding domain"/>
    <property type="match status" value="2"/>
</dbReference>
<protein>
    <submittedName>
        <fullName evidence="4">Thioredoxin-disulfide reductase</fullName>
        <ecNumber evidence="4">1.8.1.9</ecNumber>
    </submittedName>
</protein>
<evidence type="ECO:0000259" key="3">
    <source>
        <dbReference type="Pfam" id="PF07992"/>
    </source>
</evidence>